<dbReference type="GO" id="GO:0012505">
    <property type="term" value="C:endomembrane system"/>
    <property type="evidence" value="ECO:0007669"/>
    <property type="project" value="TreeGrafter"/>
</dbReference>
<feature type="compositionally biased region" description="Polar residues" evidence="5">
    <location>
        <begin position="1"/>
        <end position="27"/>
    </location>
</feature>
<evidence type="ECO:0000256" key="5">
    <source>
        <dbReference type="SAM" id="MobiDB-lite"/>
    </source>
</evidence>
<feature type="domain" description="RING-type" evidence="6">
    <location>
        <begin position="261"/>
        <end position="334"/>
    </location>
</feature>
<evidence type="ECO:0000256" key="3">
    <source>
        <dbReference type="ARBA" id="ARBA00022833"/>
    </source>
</evidence>
<feature type="compositionally biased region" description="Acidic residues" evidence="5">
    <location>
        <begin position="540"/>
        <end position="549"/>
    </location>
</feature>
<dbReference type="AlphaFoldDB" id="A0A165MKV7"/>
<dbReference type="PANTHER" id="PTHR22763">
    <property type="entry name" value="RING ZINC FINGER PROTEIN"/>
    <property type="match status" value="1"/>
</dbReference>
<evidence type="ECO:0000313" key="7">
    <source>
        <dbReference type="EMBL" id="KZT65821.1"/>
    </source>
</evidence>
<accession>A0A165MKV7</accession>
<keyword evidence="3" id="KW-0862">Zinc</keyword>
<evidence type="ECO:0000259" key="6">
    <source>
        <dbReference type="PROSITE" id="PS50089"/>
    </source>
</evidence>
<dbReference type="OrthoDB" id="8062037at2759"/>
<dbReference type="InterPro" id="IPR013083">
    <property type="entry name" value="Znf_RING/FYVE/PHD"/>
</dbReference>
<dbReference type="Gene3D" id="3.30.40.10">
    <property type="entry name" value="Zinc/RING finger domain, C3HC4 (zinc finger)"/>
    <property type="match status" value="1"/>
</dbReference>
<feature type="region of interest" description="Disordered" evidence="5">
    <location>
        <begin position="73"/>
        <end position="190"/>
    </location>
</feature>
<feature type="compositionally biased region" description="Low complexity" evidence="5">
    <location>
        <begin position="86"/>
        <end position="97"/>
    </location>
</feature>
<feature type="compositionally biased region" description="Low complexity" evidence="5">
    <location>
        <begin position="449"/>
        <end position="468"/>
    </location>
</feature>
<keyword evidence="8" id="KW-1185">Reference proteome</keyword>
<feature type="compositionally biased region" description="Basic and acidic residues" evidence="5">
    <location>
        <begin position="139"/>
        <end position="152"/>
    </location>
</feature>
<feature type="compositionally biased region" description="Acidic residues" evidence="5">
    <location>
        <begin position="122"/>
        <end position="134"/>
    </location>
</feature>
<feature type="region of interest" description="Disordered" evidence="5">
    <location>
        <begin position="382"/>
        <end position="484"/>
    </location>
</feature>
<feature type="region of interest" description="Disordered" evidence="5">
    <location>
        <begin position="1"/>
        <end position="33"/>
    </location>
</feature>
<keyword evidence="1" id="KW-0479">Metal-binding</keyword>
<dbReference type="Proteomes" id="UP000076727">
    <property type="component" value="Unassembled WGS sequence"/>
</dbReference>
<feature type="compositionally biased region" description="Acidic residues" evidence="5">
    <location>
        <begin position="171"/>
        <end position="190"/>
    </location>
</feature>
<feature type="region of interest" description="Disordered" evidence="5">
    <location>
        <begin position="508"/>
        <end position="549"/>
    </location>
</feature>
<evidence type="ECO:0000256" key="4">
    <source>
        <dbReference type="PROSITE-ProRule" id="PRU00175"/>
    </source>
</evidence>
<protein>
    <recommendedName>
        <fullName evidence="6">RING-type domain-containing protein</fullName>
    </recommendedName>
</protein>
<proteinExistence type="predicted"/>
<keyword evidence="2 4" id="KW-0863">Zinc-finger</keyword>
<dbReference type="InterPro" id="IPR050731">
    <property type="entry name" value="HRD1_E3_ubiq-ligases"/>
</dbReference>
<feature type="compositionally biased region" description="Basic and acidic residues" evidence="5">
    <location>
        <begin position="382"/>
        <end position="392"/>
    </location>
</feature>
<reference evidence="7 8" key="1">
    <citation type="journal article" date="2016" name="Mol. Biol. Evol.">
        <title>Comparative Genomics of Early-Diverging Mushroom-Forming Fungi Provides Insights into the Origins of Lignocellulose Decay Capabilities.</title>
        <authorList>
            <person name="Nagy L.G."/>
            <person name="Riley R."/>
            <person name="Tritt A."/>
            <person name="Adam C."/>
            <person name="Daum C."/>
            <person name="Floudas D."/>
            <person name="Sun H."/>
            <person name="Yadav J.S."/>
            <person name="Pangilinan J."/>
            <person name="Larsson K.H."/>
            <person name="Matsuura K."/>
            <person name="Barry K."/>
            <person name="Labutti K."/>
            <person name="Kuo R."/>
            <person name="Ohm R.A."/>
            <person name="Bhattacharya S.S."/>
            <person name="Shirouzu T."/>
            <person name="Yoshinaga Y."/>
            <person name="Martin F.M."/>
            <person name="Grigoriev I.V."/>
            <person name="Hibbett D.S."/>
        </authorList>
    </citation>
    <scope>NUCLEOTIDE SEQUENCE [LARGE SCALE GENOMIC DNA]</scope>
    <source>
        <strain evidence="7 8">L-15889</strain>
    </source>
</reference>
<feature type="compositionally biased region" description="Acidic residues" evidence="5">
    <location>
        <begin position="409"/>
        <end position="422"/>
    </location>
</feature>
<dbReference type="EMBL" id="KV429099">
    <property type="protein sequence ID" value="KZT65821.1"/>
    <property type="molecule type" value="Genomic_DNA"/>
</dbReference>
<gene>
    <name evidence="7" type="ORF">DAEQUDRAFT_759119</name>
</gene>
<dbReference type="SUPFAM" id="SSF57850">
    <property type="entry name" value="RING/U-box"/>
    <property type="match status" value="1"/>
</dbReference>
<evidence type="ECO:0000256" key="1">
    <source>
        <dbReference type="ARBA" id="ARBA00022723"/>
    </source>
</evidence>
<dbReference type="GO" id="GO:0043161">
    <property type="term" value="P:proteasome-mediated ubiquitin-dependent protein catabolic process"/>
    <property type="evidence" value="ECO:0007669"/>
    <property type="project" value="TreeGrafter"/>
</dbReference>
<name>A0A165MKV7_9APHY</name>
<evidence type="ECO:0000313" key="8">
    <source>
        <dbReference type="Proteomes" id="UP000076727"/>
    </source>
</evidence>
<organism evidence="7 8">
    <name type="scientific">Daedalea quercina L-15889</name>
    <dbReference type="NCBI Taxonomy" id="1314783"/>
    <lineage>
        <taxon>Eukaryota</taxon>
        <taxon>Fungi</taxon>
        <taxon>Dikarya</taxon>
        <taxon>Basidiomycota</taxon>
        <taxon>Agaricomycotina</taxon>
        <taxon>Agaricomycetes</taxon>
        <taxon>Polyporales</taxon>
        <taxon>Fomitopsis</taxon>
    </lineage>
</organism>
<feature type="compositionally biased region" description="Basic residues" evidence="5">
    <location>
        <begin position="512"/>
        <end position="522"/>
    </location>
</feature>
<dbReference type="PROSITE" id="PS50089">
    <property type="entry name" value="ZF_RING_2"/>
    <property type="match status" value="1"/>
</dbReference>
<dbReference type="GO" id="GO:0061630">
    <property type="term" value="F:ubiquitin protein ligase activity"/>
    <property type="evidence" value="ECO:0007669"/>
    <property type="project" value="TreeGrafter"/>
</dbReference>
<dbReference type="STRING" id="1314783.A0A165MKV7"/>
<dbReference type="InterPro" id="IPR001841">
    <property type="entry name" value="Znf_RING"/>
</dbReference>
<sequence length="549" mass="59972">MDATRTNNAASSSNDVVDPNESTTTTTDQRRFRGFGDFASAFAILGRAPLQQFGRLTPAQATAPASEITPLAVNRIQVDELPPPLASDSDSSDSNPDASDDSDSDGGSDGGSLPSLQTVSDSSEEEPDMYDTDSDGSGWDERDARDDIRRGMETVGDSAGSTAFYEPPLYSDEDDWEDEDEDEDDDEDEEDLYDHIAAQGEEIPLRSIDLLEWLMTPRRLTVDNDPQRAETLLAGLEAASDKLVRRYEKLRGRDGETAEGCAICRDDYLIEHSRDPSDFHRLTGADLTGALFELLPFHPSPHQILVFPCPGRHLFHRSCLAPWLARKTTCPSCRFDIDPDSLTLRLTGATSHYAAGARRWEPPAVPGLEEWLVKEERYQVDGHRAESAHTAKPDATGHAGPRVTFANSDGDDEFASDSDEEDAAPRRAPPRMTLASRLADDASHSQSWSAVAASHRRSPSSSRHAFSRGPGVSHAPPHGPSRNTHDAVVESLITRILRLERTIGRANTGLHSHSHSHLHSHPHSPPPIVPELLPETTGASDDDLPPLVE</sequence>
<evidence type="ECO:0000256" key="2">
    <source>
        <dbReference type="ARBA" id="ARBA00022771"/>
    </source>
</evidence>
<dbReference type="GO" id="GO:0008270">
    <property type="term" value="F:zinc ion binding"/>
    <property type="evidence" value="ECO:0007669"/>
    <property type="project" value="UniProtKB-KW"/>
</dbReference>